<organism evidence="2 3">
    <name type="scientific">Lichenibacterium ramalinae</name>
    <dbReference type="NCBI Taxonomy" id="2316527"/>
    <lineage>
        <taxon>Bacteria</taxon>
        <taxon>Pseudomonadati</taxon>
        <taxon>Pseudomonadota</taxon>
        <taxon>Alphaproteobacteria</taxon>
        <taxon>Hyphomicrobiales</taxon>
        <taxon>Lichenihabitantaceae</taxon>
        <taxon>Lichenibacterium</taxon>
    </lineage>
</organism>
<feature type="transmembrane region" description="Helical" evidence="1">
    <location>
        <begin position="277"/>
        <end position="301"/>
    </location>
</feature>
<protein>
    <submittedName>
        <fullName evidence="2">Uncharacterized protein</fullName>
    </submittedName>
</protein>
<feature type="transmembrane region" description="Helical" evidence="1">
    <location>
        <begin position="205"/>
        <end position="227"/>
    </location>
</feature>
<dbReference type="AlphaFoldDB" id="A0A4Q2RC14"/>
<comment type="caution">
    <text evidence="2">The sequence shown here is derived from an EMBL/GenBank/DDBJ whole genome shotgun (WGS) entry which is preliminary data.</text>
</comment>
<name>A0A4Q2RC14_9HYPH</name>
<evidence type="ECO:0000313" key="3">
    <source>
        <dbReference type="Proteomes" id="UP000289411"/>
    </source>
</evidence>
<keyword evidence="1" id="KW-0812">Transmembrane</keyword>
<proteinExistence type="predicted"/>
<evidence type="ECO:0000256" key="1">
    <source>
        <dbReference type="SAM" id="Phobius"/>
    </source>
</evidence>
<dbReference type="Proteomes" id="UP000289411">
    <property type="component" value="Unassembled WGS sequence"/>
</dbReference>
<reference evidence="2 3" key="1">
    <citation type="submission" date="2018-09" db="EMBL/GenBank/DDBJ databases">
        <authorList>
            <person name="Grouzdev D.S."/>
            <person name="Krutkina M.S."/>
        </authorList>
    </citation>
    <scope>NUCLEOTIDE SEQUENCE [LARGE SCALE GENOMIC DNA]</scope>
    <source>
        <strain evidence="2 3">RmlP001</strain>
    </source>
</reference>
<feature type="transmembrane region" description="Helical" evidence="1">
    <location>
        <begin position="127"/>
        <end position="151"/>
    </location>
</feature>
<dbReference type="RefSeq" id="WP_129219794.1">
    <property type="nucleotide sequence ID" value="NZ_QYBC01000011.1"/>
</dbReference>
<accession>A0A4Q2RC14</accession>
<feature type="transmembrane region" description="Helical" evidence="1">
    <location>
        <begin position="21"/>
        <end position="40"/>
    </location>
</feature>
<keyword evidence="3" id="KW-1185">Reference proteome</keyword>
<keyword evidence="1" id="KW-0472">Membrane</keyword>
<feature type="transmembrane region" description="Helical" evidence="1">
    <location>
        <begin position="248"/>
        <end position="271"/>
    </location>
</feature>
<keyword evidence="1" id="KW-1133">Transmembrane helix</keyword>
<feature type="transmembrane region" description="Helical" evidence="1">
    <location>
        <begin position="163"/>
        <end position="193"/>
    </location>
</feature>
<sequence length="317" mass="33436">MTTGCIIQTGDGRLARRSRRLGRAGAAALVVLSAASALSAPPLRAAEAGRRRGETPVHVLREPEGFRPTFGAEVAMLAPDRGAEVAMLAPDRGAEVAARAPAAVAQPPVVPALALPGSWPAIEVRTLLVGLHLLGLSFGLGGATMLDFWVLRWMRWGYLPDNVVRTFAFVGKVVSAGLALLWLSGLGFLVLYALYDPAKLGNPKILAKLAIVAALTVNGVVVHRLVLPYVARACGLPLFDGFHRRRRMLYVLSGALSGVSWYSAFALGLLHEFNGRVAASALLALWLTLVLGSMVALDLLLSRVPATGSTRVAEAAS</sequence>
<dbReference type="EMBL" id="QYBC01000011">
    <property type="protein sequence ID" value="RYB04096.1"/>
    <property type="molecule type" value="Genomic_DNA"/>
</dbReference>
<reference evidence="2 3" key="2">
    <citation type="submission" date="2019-02" db="EMBL/GenBank/DDBJ databases">
        <title>'Lichenibacterium ramalinii' gen. nov. sp. nov., 'Lichenibacterium minor' gen. nov. sp. nov.</title>
        <authorList>
            <person name="Pankratov T."/>
        </authorList>
    </citation>
    <scope>NUCLEOTIDE SEQUENCE [LARGE SCALE GENOMIC DNA]</scope>
    <source>
        <strain evidence="2 3">RmlP001</strain>
    </source>
</reference>
<dbReference type="OrthoDB" id="6088222at2"/>
<evidence type="ECO:0000313" key="2">
    <source>
        <dbReference type="EMBL" id="RYB04096.1"/>
    </source>
</evidence>
<gene>
    <name evidence="2" type="ORF">D3272_13785</name>
</gene>